<accession>A0ABN8R273</accession>
<evidence type="ECO:0000313" key="3">
    <source>
        <dbReference type="EMBL" id="CAH3173438.1"/>
    </source>
</evidence>
<dbReference type="EMBL" id="CALNXK010000181">
    <property type="protein sequence ID" value="CAH3173438.1"/>
    <property type="molecule type" value="Genomic_DNA"/>
</dbReference>
<dbReference type="InterPro" id="IPR018379">
    <property type="entry name" value="BEN_domain"/>
</dbReference>
<evidence type="ECO:0000259" key="2">
    <source>
        <dbReference type="SMART" id="SM01025"/>
    </source>
</evidence>
<dbReference type="Pfam" id="PF10523">
    <property type="entry name" value="BEN"/>
    <property type="match status" value="1"/>
</dbReference>
<feature type="non-terminal residue" evidence="3">
    <location>
        <position position="1"/>
    </location>
</feature>
<organism evidence="3 4">
    <name type="scientific">Porites lobata</name>
    <dbReference type="NCBI Taxonomy" id="104759"/>
    <lineage>
        <taxon>Eukaryota</taxon>
        <taxon>Metazoa</taxon>
        <taxon>Cnidaria</taxon>
        <taxon>Anthozoa</taxon>
        <taxon>Hexacorallia</taxon>
        <taxon>Scleractinia</taxon>
        <taxon>Fungiina</taxon>
        <taxon>Poritidae</taxon>
        <taxon>Porites</taxon>
    </lineage>
</organism>
<dbReference type="Gene3D" id="1.10.10.2590">
    <property type="entry name" value="BEN domain"/>
    <property type="match status" value="1"/>
</dbReference>
<feature type="domain" description="BEN" evidence="2">
    <location>
        <begin position="64"/>
        <end position="140"/>
    </location>
</feature>
<comment type="caution">
    <text evidence="3">The sequence shown here is derived from an EMBL/GenBank/DDBJ whole genome shotgun (WGS) entry which is preliminary data.</text>
</comment>
<feature type="region of interest" description="Disordered" evidence="1">
    <location>
        <begin position="1"/>
        <end position="33"/>
    </location>
</feature>
<reference evidence="3 4" key="1">
    <citation type="submission" date="2022-05" db="EMBL/GenBank/DDBJ databases">
        <authorList>
            <consortium name="Genoscope - CEA"/>
            <person name="William W."/>
        </authorList>
    </citation>
    <scope>NUCLEOTIDE SEQUENCE [LARGE SCALE GENOMIC DNA]</scope>
</reference>
<name>A0ABN8R273_9CNID</name>
<proteinExistence type="predicted"/>
<dbReference type="Proteomes" id="UP001159405">
    <property type="component" value="Unassembled WGS sequence"/>
</dbReference>
<keyword evidence="4" id="KW-1185">Reference proteome</keyword>
<sequence>FQSTVPPAPATRESSLMPATPTSATMRQVPTAETPVGEEVIRTCVTPKRVRGVQLALRKENERHRCAVKLLPYFFTDEELISSNTDGTHGKLSLDRNKLNSLKVLVFSKFPVESAVEKEKLWKFIKTKINDRCRALKFAKRGH</sequence>
<protein>
    <recommendedName>
        <fullName evidence="2">BEN domain-containing protein</fullName>
    </recommendedName>
</protein>
<gene>
    <name evidence="3" type="ORF">PLOB_00014104</name>
</gene>
<evidence type="ECO:0000313" key="4">
    <source>
        <dbReference type="Proteomes" id="UP001159405"/>
    </source>
</evidence>
<evidence type="ECO:0000256" key="1">
    <source>
        <dbReference type="SAM" id="MobiDB-lite"/>
    </source>
</evidence>
<dbReference type="SMART" id="SM01025">
    <property type="entry name" value="BEN"/>
    <property type="match status" value="1"/>
</dbReference>